<evidence type="ECO:0000256" key="4">
    <source>
        <dbReference type="ARBA" id="ARBA00022679"/>
    </source>
</evidence>
<dbReference type="Gene3D" id="3.40.47.10">
    <property type="match status" value="1"/>
</dbReference>
<evidence type="ECO:0000256" key="7">
    <source>
        <dbReference type="ARBA" id="ARBA00023160"/>
    </source>
</evidence>
<reference evidence="13" key="1">
    <citation type="journal article" date="2019" name="Int. J. Syst. Evol. Microbiol.">
        <title>The Global Catalogue of Microorganisms (GCM) 10K type strain sequencing project: providing services to taxonomists for standard genome sequencing and annotation.</title>
        <authorList>
            <consortium name="The Broad Institute Genomics Platform"/>
            <consortium name="The Broad Institute Genome Sequencing Center for Infectious Disease"/>
            <person name="Wu L."/>
            <person name="Ma J."/>
        </authorList>
    </citation>
    <scope>NUCLEOTIDE SEQUENCE [LARGE SCALE GENOMIC DNA]</scope>
    <source>
        <strain evidence="13">CGMCC 4.7139</strain>
    </source>
</reference>
<organism evidence="12 13">
    <name type="scientific">Streptomyces maoxianensis</name>
    <dbReference type="NCBI Taxonomy" id="1459942"/>
    <lineage>
        <taxon>Bacteria</taxon>
        <taxon>Bacillati</taxon>
        <taxon>Actinomycetota</taxon>
        <taxon>Actinomycetes</taxon>
        <taxon>Kitasatosporales</taxon>
        <taxon>Streptomycetaceae</taxon>
        <taxon>Streptomyces</taxon>
    </lineage>
</organism>
<dbReference type="InterPro" id="IPR004655">
    <property type="entry name" value="FabH"/>
</dbReference>
<proteinExistence type="inferred from homology"/>
<keyword evidence="13" id="KW-1185">Reference proteome</keyword>
<comment type="similarity">
    <text evidence="1 9">Belongs to the thiolase-like superfamily. FabH family.</text>
</comment>
<dbReference type="SUPFAM" id="SSF53901">
    <property type="entry name" value="Thiolase-like"/>
    <property type="match status" value="1"/>
</dbReference>
<feature type="domain" description="Beta-ketoacyl-[acyl-carrier-protein] synthase III N-terminal" evidence="11">
    <location>
        <begin position="118"/>
        <end position="198"/>
    </location>
</feature>
<dbReference type="GO" id="GO:0033818">
    <property type="term" value="F:beta-ketoacyl-acyl-carrier-protein synthase III activity"/>
    <property type="evidence" value="ECO:0007669"/>
    <property type="project" value="UniProtKB-EC"/>
</dbReference>
<evidence type="ECO:0000259" key="10">
    <source>
        <dbReference type="Pfam" id="PF08541"/>
    </source>
</evidence>
<feature type="active site" evidence="9">
    <location>
        <position position="124"/>
    </location>
</feature>
<sequence>MTDEASANTSTGRQRAAVLRGLGTHLPSRTVTNEELSQRLDTSDEWIRTRTGIRQRYWAEQGTATGDLATEAGTRALKAAGCDGVDAVILATSTPDHHCPGTAPDVAARLELGTVPAFDISAVCAGFVYALATAAGTIAAGIAERVLVIGAETYSTILDPQDRNTSVIFGDGAGAVVLEAGAADEPGALLGFDLGSDGRYKDLITVPAGGSRQRAQGPEDDPSQFCFTMQGKQVFTHAVTRMGESSEALLGRVGWSAESVDRFVGHQANVRILHALSDQLGIDRDRAVVNLDRVGNTSAASIPLALADGVNSKEIKAGDRVLMTAFGGGLTWGSTALIWPDINVV</sequence>
<dbReference type="PANTHER" id="PTHR34069">
    <property type="entry name" value="3-OXOACYL-[ACYL-CARRIER-PROTEIN] SYNTHASE 3"/>
    <property type="match status" value="1"/>
</dbReference>
<gene>
    <name evidence="9" type="primary">fabH</name>
    <name evidence="12" type="ORF">ACFO9E_01650</name>
</gene>
<dbReference type="InterPro" id="IPR016039">
    <property type="entry name" value="Thiolase-like"/>
</dbReference>
<comment type="function">
    <text evidence="9">Catalyzes the condensation reaction of fatty acid synthesis by the addition to an acyl acceptor of two carbons from malonyl-ACP. Catalyzes the first condensation reaction which initiates fatty acid synthesis and may therefore play a role in governing the total rate of fatty acid production. Possesses both acetoacetyl-ACP synthase and acetyl transacylase activities. Its substrate specificity determines the biosynthesis of branched-chain and/or straight-chain of fatty acids.</text>
</comment>
<feature type="region of interest" description="ACP-binding" evidence="9">
    <location>
        <begin position="267"/>
        <end position="271"/>
    </location>
</feature>
<evidence type="ECO:0000256" key="8">
    <source>
        <dbReference type="ARBA" id="ARBA00023315"/>
    </source>
</evidence>
<dbReference type="Proteomes" id="UP001595993">
    <property type="component" value="Unassembled WGS sequence"/>
</dbReference>
<dbReference type="Pfam" id="PF08541">
    <property type="entry name" value="ACP_syn_III_C"/>
    <property type="match status" value="1"/>
</dbReference>
<dbReference type="RefSeq" id="WP_381190839.1">
    <property type="nucleotide sequence ID" value="NZ_JBHSFE010000003.1"/>
</dbReference>
<dbReference type="EC" id="2.3.1.180" evidence="9"/>
<evidence type="ECO:0000313" key="13">
    <source>
        <dbReference type="Proteomes" id="UP001595993"/>
    </source>
</evidence>
<dbReference type="CDD" id="cd00830">
    <property type="entry name" value="KAS_III"/>
    <property type="match status" value="1"/>
</dbReference>
<comment type="domain">
    <text evidence="9">The last Arg residue of the ACP-binding site is essential for the weak association between ACP/AcpP and FabH.</text>
</comment>
<comment type="subcellular location">
    <subcellularLocation>
        <location evidence="9">Cytoplasm</location>
    </subcellularLocation>
</comment>
<evidence type="ECO:0000256" key="2">
    <source>
        <dbReference type="ARBA" id="ARBA00022490"/>
    </source>
</evidence>
<name>A0ABV9G1K1_9ACTN</name>
<evidence type="ECO:0000256" key="5">
    <source>
        <dbReference type="ARBA" id="ARBA00022832"/>
    </source>
</evidence>
<dbReference type="Pfam" id="PF08545">
    <property type="entry name" value="ACP_syn_III"/>
    <property type="match status" value="1"/>
</dbReference>
<evidence type="ECO:0000256" key="1">
    <source>
        <dbReference type="ARBA" id="ARBA00008642"/>
    </source>
</evidence>
<dbReference type="NCBIfam" id="TIGR00747">
    <property type="entry name" value="fabH"/>
    <property type="match status" value="1"/>
</dbReference>
<feature type="active site" evidence="9">
    <location>
        <position position="266"/>
    </location>
</feature>
<evidence type="ECO:0000256" key="3">
    <source>
        <dbReference type="ARBA" id="ARBA00022516"/>
    </source>
</evidence>
<keyword evidence="2 9" id="KW-0963">Cytoplasm</keyword>
<evidence type="ECO:0000313" key="12">
    <source>
        <dbReference type="EMBL" id="MFC4606534.1"/>
    </source>
</evidence>
<dbReference type="PANTHER" id="PTHR34069:SF2">
    <property type="entry name" value="BETA-KETOACYL-[ACYL-CARRIER-PROTEIN] SYNTHASE III"/>
    <property type="match status" value="1"/>
</dbReference>
<comment type="catalytic activity">
    <reaction evidence="9">
        <text>malonyl-[ACP] + acetyl-CoA + H(+) = 3-oxobutanoyl-[ACP] + CO2 + CoA</text>
        <dbReference type="Rhea" id="RHEA:12080"/>
        <dbReference type="Rhea" id="RHEA-COMP:9623"/>
        <dbReference type="Rhea" id="RHEA-COMP:9625"/>
        <dbReference type="ChEBI" id="CHEBI:15378"/>
        <dbReference type="ChEBI" id="CHEBI:16526"/>
        <dbReference type="ChEBI" id="CHEBI:57287"/>
        <dbReference type="ChEBI" id="CHEBI:57288"/>
        <dbReference type="ChEBI" id="CHEBI:78449"/>
        <dbReference type="ChEBI" id="CHEBI:78450"/>
        <dbReference type="EC" id="2.3.1.180"/>
    </reaction>
</comment>
<feature type="domain" description="Beta-ketoacyl-[acyl-carrier-protein] synthase III C-terminal" evidence="10">
    <location>
        <begin position="252"/>
        <end position="339"/>
    </location>
</feature>
<comment type="pathway">
    <text evidence="9">Lipid metabolism; fatty acid biosynthesis.</text>
</comment>
<keyword evidence="7 9" id="KW-0275">Fatty acid biosynthesis</keyword>
<dbReference type="InterPro" id="IPR013747">
    <property type="entry name" value="ACP_syn_III_C"/>
</dbReference>
<accession>A0ABV9G1K1</accession>
<dbReference type="EMBL" id="JBHSFE010000003">
    <property type="protein sequence ID" value="MFC4606534.1"/>
    <property type="molecule type" value="Genomic_DNA"/>
</dbReference>
<feature type="active site" evidence="9">
    <location>
        <position position="296"/>
    </location>
</feature>
<keyword evidence="6 9" id="KW-0443">Lipid metabolism</keyword>
<comment type="caution">
    <text evidence="12">The sequence shown here is derived from an EMBL/GenBank/DDBJ whole genome shotgun (WGS) entry which is preliminary data.</text>
</comment>
<evidence type="ECO:0000259" key="11">
    <source>
        <dbReference type="Pfam" id="PF08545"/>
    </source>
</evidence>
<comment type="subunit">
    <text evidence="9">Homodimer.</text>
</comment>
<keyword evidence="9" id="KW-0511">Multifunctional enzyme</keyword>
<dbReference type="InterPro" id="IPR013751">
    <property type="entry name" value="ACP_syn_III_N"/>
</dbReference>
<evidence type="ECO:0000256" key="9">
    <source>
        <dbReference type="HAMAP-Rule" id="MF_01815"/>
    </source>
</evidence>
<dbReference type="HAMAP" id="MF_01815">
    <property type="entry name" value="FabH"/>
    <property type="match status" value="1"/>
</dbReference>
<keyword evidence="8 9" id="KW-0012">Acyltransferase</keyword>
<keyword evidence="4 9" id="KW-0808">Transferase</keyword>
<protein>
    <recommendedName>
        <fullName evidence="9">Beta-ketoacyl-[acyl-carrier-protein] synthase III</fullName>
        <shortName evidence="9">Beta-ketoacyl-ACP synthase III</shortName>
        <shortName evidence="9">KAS III</shortName>
        <ecNumber evidence="9">2.3.1.180</ecNumber>
    </recommendedName>
    <alternativeName>
        <fullName evidence="9">3-oxoacyl-[acyl-carrier-protein] synthase 3</fullName>
    </alternativeName>
    <alternativeName>
        <fullName evidence="9">3-oxoacyl-[acyl-carrier-protein] synthase III</fullName>
    </alternativeName>
</protein>
<keyword evidence="5 9" id="KW-0276">Fatty acid metabolism</keyword>
<keyword evidence="3 9" id="KW-0444">Lipid biosynthesis</keyword>
<evidence type="ECO:0000256" key="6">
    <source>
        <dbReference type="ARBA" id="ARBA00023098"/>
    </source>
</evidence>
<dbReference type="NCBIfam" id="NF006829">
    <property type="entry name" value="PRK09352.1"/>
    <property type="match status" value="1"/>
</dbReference>